<sequence length="1480" mass="163731">MTRLTLRVSALFIIVLNSLVAVNAQTLLVANTTTIIGIDLSVNNNKRTIYSGIQRAVAVGVDYADNELFWSDVEERAIYRGSIDGQVAPIANLSDLGRPNGIAIDWITNHIYWTDGLYGTIDVADYNGDNRRTLLYSLSNPRSITLDPVDGIMFWTDQGSNTIESANMDGSNPQSLVNTGLYWPNEIVYDSQSKTLYWIDGYYHNIKSLEYGVSTTPTEVADLSTVSTDIMFGLGMIGNSLYFSVWNVSSIWSVIPGYDPVLVTSDGLADEVFGLAVSDASIQTETSNGCTNRSPSCSHICLPDGLNSGSCACPSFDELTLSSDGYSCELSDDFLLYCAGNDGQIRMKSLDGDPDGRSIVIDQTARCVALDYHPVQKVIYYSDVALAQIRKVNLDGSDSEVFLQKGIGIVDGLALDILHNRLYFTNWNMVFISNTSDHWARIEMIDLSGNNRKRIIDEDIYRPRAIILDVQAGYLYYTDWDVQPGIVRTDLDGKNRMVIQNTGVDNPNGIALRNDKMYWLDSHVDSPSPPTMEYSNLDGTNKASLQFPLKVPFGLDIIRNTQFYSDWNNTCIYKCTLDTGPCEKIVDDIIDPMGVKHATRTASNNLGMDRCAGSICSNSGGICVHVPGGTRCLCPDQSGLILDSTATQCLVPNNFLLVADVTDIQIISFDSSSQGVYPQEPAIQRYQDDNIVAVVYDPSNEMIYYSNVHTGVISRVSIQALADKPDEFYRGGGVIDGMAIDESQQLLYWTDYELKTIERMNLFGDTSTHELIISGLDSPRAITLHNGYVYWTEWGIGYSKVQRLNLFGYSIPPDILPLGNLEIPNGLAIEGDKLYVIDGGRGIVIKSDLNGYGKETIDYLTGRFNHAYGLAVMGNTLIFSSWEDKAVFMTNTVTRRFEKIAENMLRPTAVVLHATGGATSCNCTDDCEPIPGGYQCVCSIGMIFDDDMRTCVTCSDVWDVTDDTKCSSDCHGNADCAENLCSLGNYNCVCRAGYQGDGVSTCTKCGVDHFKDHLGTADCEACPEHLSTSGQDGQTTCNCDPGYVMENGFCIEEAEDQGQSITCEFAVKVNADCGDLNAINGALSCDIAVSSQCILHCYDGYASSTETYNCVNRQWRPTDQARCSRIRGQNGQKTLTFSILTTCQNIETLWDDVLKVLASNLDKHNLCHIQGKRVCSKNNITLRCGNNNRNKRDTDNVVTVEMVIEITSEEYILDDEEREIQQQQMENELNAAANRIEEFINNGSLVIEVDGQTFPAEPESFSVTEVEWYCMDGYIQSSSQCNACPSGAMYNPDTNTCIDCPFDTYQSKEAQLECTPCEDNTHTVHEGSFKQSQCVAASSEEDSQTPIIIGAVVGIVLLIVVVVVTVLVCRRRKSSQEPIPGTSHASNIYEDDDFELKLNLKRTNTAKLHKAMFEHEDTDYSAIPEKDSNYMELNKKDIQTSEYEALHTQSQLELEKDDEQNLKTFNLPRETTEEHAVEIE</sequence>
<reference evidence="7" key="1">
    <citation type="submission" date="2025-08" db="UniProtKB">
        <authorList>
            <consortium name="RefSeq"/>
        </authorList>
    </citation>
    <scope>IDENTIFICATION</scope>
    <source>
        <tissue evidence="7">Testes</tissue>
    </source>
</reference>
<feature type="repeat" description="LDL-receptor class B" evidence="2">
    <location>
        <begin position="745"/>
        <end position="788"/>
    </location>
</feature>
<dbReference type="PANTHER" id="PTHR46513:SF13">
    <property type="entry name" value="EGF-LIKE DOMAIN-CONTAINING PROTEIN"/>
    <property type="match status" value="1"/>
</dbReference>
<feature type="transmembrane region" description="Helical" evidence="3">
    <location>
        <begin position="1347"/>
        <end position="1369"/>
    </location>
</feature>
<dbReference type="InterPro" id="IPR011042">
    <property type="entry name" value="6-blade_b-propeller_TolB-like"/>
</dbReference>
<feature type="repeat" description="LDL-receptor class B" evidence="2">
    <location>
        <begin position="473"/>
        <end position="516"/>
    </location>
</feature>
<keyword evidence="3" id="KW-0472">Membrane</keyword>
<dbReference type="Proteomes" id="UP000694865">
    <property type="component" value="Unplaced"/>
</dbReference>
<feature type="disulfide bond" evidence="1">
    <location>
        <begin position="966"/>
        <end position="976"/>
    </location>
</feature>
<dbReference type="SMART" id="SM00135">
    <property type="entry name" value="LY"/>
    <property type="match status" value="12"/>
</dbReference>
<dbReference type="PROSITE" id="PS50026">
    <property type="entry name" value="EGF_3"/>
    <property type="match status" value="2"/>
</dbReference>
<dbReference type="Pfam" id="PF00058">
    <property type="entry name" value="Ldl_recept_b"/>
    <property type="match status" value="3"/>
</dbReference>
<dbReference type="Gene3D" id="2.120.10.30">
    <property type="entry name" value="TolB, C-terminal domain"/>
    <property type="match status" value="3"/>
</dbReference>
<dbReference type="SUPFAM" id="SSF57184">
    <property type="entry name" value="Growth factor receptor domain"/>
    <property type="match status" value="1"/>
</dbReference>
<keyword evidence="1" id="KW-1015">Disulfide bond</keyword>
<protein>
    <submittedName>
        <fullName evidence="7">Low-density lipoprotein receptor-related protein 4-like</fullName>
    </submittedName>
</protein>
<dbReference type="PROSITE" id="PS01186">
    <property type="entry name" value="EGF_2"/>
    <property type="match status" value="1"/>
</dbReference>
<dbReference type="Gene3D" id="1.20.5.100">
    <property type="entry name" value="Cytochrome c1, transmembrane anchor, C-terminal"/>
    <property type="match status" value="1"/>
</dbReference>
<evidence type="ECO:0000256" key="4">
    <source>
        <dbReference type="SAM" id="SignalP"/>
    </source>
</evidence>
<dbReference type="InterPro" id="IPR032485">
    <property type="entry name" value="LRP1-like_beta_prop"/>
</dbReference>
<dbReference type="InterPro" id="IPR011641">
    <property type="entry name" value="Tyr-kin_ephrin_A/B_rcpt-like"/>
</dbReference>
<dbReference type="InterPro" id="IPR000742">
    <property type="entry name" value="EGF"/>
</dbReference>
<organism evidence="6 7">
    <name type="scientific">Saccoglossus kowalevskii</name>
    <name type="common">Acorn worm</name>
    <dbReference type="NCBI Taxonomy" id="10224"/>
    <lineage>
        <taxon>Eukaryota</taxon>
        <taxon>Metazoa</taxon>
        <taxon>Hemichordata</taxon>
        <taxon>Enteropneusta</taxon>
        <taxon>Harrimaniidae</taxon>
        <taxon>Saccoglossus</taxon>
    </lineage>
</organism>
<dbReference type="InterPro" id="IPR000033">
    <property type="entry name" value="LDLR_classB_rpt"/>
</dbReference>
<dbReference type="PROSITE" id="PS51120">
    <property type="entry name" value="LDLRB"/>
    <property type="match status" value="6"/>
</dbReference>
<evidence type="ECO:0000259" key="5">
    <source>
        <dbReference type="PROSITE" id="PS50026"/>
    </source>
</evidence>
<evidence type="ECO:0000256" key="1">
    <source>
        <dbReference type="PROSITE-ProRule" id="PRU00076"/>
    </source>
</evidence>
<feature type="repeat" description="LDL-receptor class B" evidence="2">
    <location>
        <begin position="66"/>
        <end position="108"/>
    </location>
</feature>
<dbReference type="SMART" id="SM01411">
    <property type="entry name" value="Ephrin_rec_like"/>
    <property type="match status" value="2"/>
</dbReference>
<dbReference type="InterPro" id="IPR009030">
    <property type="entry name" value="Growth_fac_rcpt_cys_sf"/>
</dbReference>
<feature type="domain" description="EGF-like" evidence="5">
    <location>
        <begin position="962"/>
        <end position="1003"/>
    </location>
</feature>
<dbReference type="Pfam" id="PF16472">
    <property type="entry name" value="DUF5050"/>
    <property type="match status" value="1"/>
</dbReference>
<evidence type="ECO:0000256" key="2">
    <source>
        <dbReference type="PROSITE-ProRule" id="PRU00461"/>
    </source>
</evidence>
<dbReference type="Gene3D" id="2.10.50.10">
    <property type="entry name" value="Tumor Necrosis Factor Receptor, subunit A, domain 2"/>
    <property type="match status" value="2"/>
</dbReference>
<dbReference type="Pfam" id="PF07699">
    <property type="entry name" value="Ephrin_rec_like"/>
    <property type="match status" value="1"/>
</dbReference>
<feature type="repeat" description="LDL-receptor class B" evidence="2">
    <location>
        <begin position="151"/>
        <end position="193"/>
    </location>
</feature>
<proteinExistence type="predicted"/>
<evidence type="ECO:0000256" key="3">
    <source>
        <dbReference type="SAM" id="Phobius"/>
    </source>
</evidence>
<evidence type="ECO:0000313" key="6">
    <source>
        <dbReference type="Proteomes" id="UP000694865"/>
    </source>
</evidence>
<gene>
    <name evidence="7" type="primary">LOC102801037</name>
</gene>
<keyword evidence="6" id="KW-1185">Reference proteome</keyword>
<name>A0ABM0MYJ3_SACKO</name>
<dbReference type="SUPFAM" id="SSF63825">
    <property type="entry name" value="YWTD domain"/>
    <property type="match status" value="3"/>
</dbReference>
<dbReference type="SMART" id="SM00181">
    <property type="entry name" value="EGF"/>
    <property type="match status" value="5"/>
</dbReference>
<dbReference type="GeneID" id="102801037"/>
<feature type="signal peptide" evidence="4">
    <location>
        <begin position="1"/>
        <end position="24"/>
    </location>
</feature>
<keyword evidence="4" id="KW-0732">Signal</keyword>
<comment type="caution">
    <text evidence="1">Lacks conserved residue(s) required for the propagation of feature annotation.</text>
</comment>
<feature type="repeat" description="LDL-receptor class B" evidence="2">
    <location>
        <begin position="377"/>
        <end position="419"/>
    </location>
</feature>
<keyword evidence="3" id="KW-0812">Transmembrane</keyword>
<accession>A0ABM0MYJ3</accession>
<feature type="repeat" description="LDL-receptor class B" evidence="2">
    <location>
        <begin position="109"/>
        <end position="150"/>
    </location>
</feature>
<dbReference type="PANTHER" id="PTHR46513">
    <property type="entry name" value="VITELLOGENIN RECEPTOR-LIKE PROTEIN-RELATED-RELATED"/>
    <property type="match status" value="1"/>
</dbReference>
<evidence type="ECO:0000313" key="7">
    <source>
        <dbReference type="RefSeq" id="XP_006825084.1"/>
    </source>
</evidence>
<feature type="domain" description="EGF-like" evidence="5">
    <location>
        <begin position="607"/>
        <end position="650"/>
    </location>
</feature>
<keyword evidence="3" id="KW-1133">Transmembrane helix</keyword>
<dbReference type="RefSeq" id="XP_006825084.1">
    <property type="nucleotide sequence ID" value="XM_006825021.1"/>
</dbReference>
<dbReference type="InterPro" id="IPR050778">
    <property type="entry name" value="Cueball_EGF_LRP_Nidogen"/>
</dbReference>
<feature type="chain" id="PRO_5046529447" evidence="4">
    <location>
        <begin position="25"/>
        <end position="1480"/>
    </location>
</feature>
<keyword evidence="1" id="KW-0245">EGF-like domain</keyword>